<gene>
    <name evidence="2" type="ORF">OCTVUL_1B020501</name>
</gene>
<feature type="transmembrane region" description="Helical" evidence="1">
    <location>
        <begin position="43"/>
        <end position="65"/>
    </location>
</feature>
<dbReference type="Proteomes" id="UP001162480">
    <property type="component" value="Chromosome 18"/>
</dbReference>
<evidence type="ECO:0000313" key="3">
    <source>
        <dbReference type="Proteomes" id="UP001162480"/>
    </source>
</evidence>
<reference evidence="2" key="1">
    <citation type="submission" date="2023-08" db="EMBL/GenBank/DDBJ databases">
        <authorList>
            <person name="Alioto T."/>
            <person name="Alioto T."/>
            <person name="Gomez Garrido J."/>
        </authorList>
    </citation>
    <scope>NUCLEOTIDE SEQUENCE</scope>
</reference>
<organism evidence="2 3">
    <name type="scientific">Octopus vulgaris</name>
    <name type="common">Common octopus</name>
    <dbReference type="NCBI Taxonomy" id="6645"/>
    <lineage>
        <taxon>Eukaryota</taxon>
        <taxon>Metazoa</taxon>
        <taxon>Spiralia</taxon>
        <taxon>Lophotrochozoa</taxon>
        <taxon>Mollusca</taxon>
        <taxon>Cephalopoda</taxon>
        <taxon>Coleoidea</taxon>
        <taxon>Octopodiformes</taxon>
        <taxon>Octopoda</taxon>
        <taxon>Incirrata</taxon>
        <taxon>Octopodidae</taxon>
        <taxon>Octopus</taxon>
    </lineage>
</organism>
<keyword evidence="1" id="KW-0812">Transmembrane</keyword>
<keyword evidence="1" id="KW-0472">Membrane</keyword>
<dbReference type="EMBL" id="OX597831">
    <property type="protein sequence ID" value="CAI9736007.1"/>
    <property type="molecule type" value="Genomic_DNA"/>
</dbReference>
<accession>A0AA36BM02</accession>
<keyword evidence="3" id="KW-1185">Reference proteome</keyword>
<proteinExistence type="predicted"/>
<evidence type="ECO:0000256" key="1">
    <source>
        <dbReference type="SAM" id="Phobius"/>
    </source>
</evidence>
<evidence type="ECO:0000313" key="2">
    <source>
        <dbReference type="EMBL" id="CAI9736007.1"/>
    </source>
</evidence>
<keyword evidence="1" id="KW-1133">Transmembrane helix</keyword>
<sequence length="67" mass="7952">MVVSLRLQDSACLARKEQKYKPIWEDREKYPIPIYIDIKRKGIFCPFLWIVFFGCLTLIIVPSMICN</sequence>
<protein>
    <submittedName>
        <fullName evidence="2">Uncharacterized protein</fullName>
    </submittedName>
</protein>
<name>A0AA36BM02_OCTVU</name>
<dbReference type="AlphaFoldDB" id="A0AA36BM02"/>